<reference evidence="3" key="1">
    <citation type="submission" date="2020-06" db="EMBL/GenBank/DDBJ databases">
        <title>Draft genome of Bugula neritina, a colonial animal packing powerful symbionts and potential medicines.</title>
        <authorList>
            <person name="Rayko M."/>
        </authorList>
    </citation>
    <scope>NUCLEOTIDE SEQUENCE [LARGE SCALE GENOMIC DNA]</scope>
    <source>
        <strain evidence="3">Kwan_BN1</strain>
    </source>
</reference>
<gene>
    <name evidence="3" type="ORF">EB796_006125</name>
</gene>
<keyword evidence="4" id="KW-1185">Reference proteome</keyword>
<dbReference type="InterPro" id="IPR019316">
    <property type="entry name" value="G8_domain"/>
</dbReference>
<name>A0A7J7KBH3_BUGNE</name>
<dbReference type="PANTHER" id="PTHR46769">
    <property type="entry name" value="POLYCYSTIC KIDNEY AND HEPATIC DISEASE 1 (AUTOSOMAL RECESSIVE)-LIKE 1"/>
    <property type="match status" value="1"/>
</dbReference>
<dbReference type="Pfam" id="PF10162">
    <property type="entry name" value="G8"/>
    <property type="match status" value="1"/>
</dbReference>
<evidence type="ECO:0000313" key="3">
    <source>
        <dbReference type="EMBL" id="KAF6035565.1"/>
    </source>
</evidence>
<dbReference type="Proteomes" id="UP000593567">
    <property type="component" value="Unassembled WGS sequence"/>
</dbReference>
<dbReference type="PROSITE" id="PS51484">
    <property type="entry name" value="G8"/>
    <property type="match status" value="1"/>
</dbReference>
<comment type="caution">
    <text evidence="3">The sequence shown here is derived from an EMBL/GenBank/DDBJ whole genome shotgun (WGS) entry which is preliminary data.</text>
</comment>
<protein>
    <submittedName>
        <fullName evidence="3">PKHD1L1</fullName>
    </submittedName>
</protein>
<evidence type="ECO:0000259" key="2">
    <source>
        <dbReference type="PROSITE" id="PS51484"/>
    </source>
</evidence>
<feature type="domain" description="G8" evidence="2">
    <location>
        <begin position="155"/>
        <end position="282"/>
    </location>
</feature>
<dbReference type="InterPro" id="IPR052387">
    <property type="entry name" value="Fibrocystin"/>
</dbReference>
<evidence type="ECO:0000256" key="1">
    <source>
        <dbReference type="ARBA" id="ARBA00022729"/>
    </source>
</evidence>
<proteinExistence type="predicted"/>
<keyword evidence="1" id="KW-0732">Signal</keyword>
<organism evidence="3 4">
    <name type="scientific">Bugula neritina</name>
    <name type="common">Brown bryozoan</name>
    <name type="synonym">Sertularia neritina</name>
    <dbReference type="NCBI Taxonomy" id="10212"/>
    <lineage>
        <taxon>Eukaryota</taxon>
        <taxon>Metazoa</taxon>
        <taxon>Spiralia</taxon>
        <taxon>Lophotrochozoa</taxon>
        <taxon>Bryozoa</taxon>
        <taxon>Gymnolaemata</taxon>
        <taxon>Cheilostomatida</taxon>
        <taxon>Flustrina</taxon>
        <taxon>Buguloidea</taxon>
        <taxon>Bugulidae</taxon>
        <taxon>Bugula</taxon>
    </lineage>
</organism>
<dbReference type="OrthoDB" id="120976at2759"/>
<accession>A0A7J7KBH3</accession>
<dbReference type="EMBL" id="VXIV02000861">
    <property type="protein sequence ID" value="KAF6035565.1"/>
    <property type="molecule type" value="Genomic_DNA"/>
</dbReference>
<evidence type="ECO:0000313" key="4">
    <source>
        <dbReference type="Proteomes" id="UP000593567"/>
    </source>
</evidence>
<sequence length="1443" mass="159239">MTHKEGWTAVVEIGQNYEMAWENIEHLTNISYDAGFYDMSGGSVIITHKVDAEPDRVNILGTPRELSEGSENPLNYKQNVHGDFIYDKNNKKISYMVSDITSRKKREADRKFVVQNVKPSAYKCYWPDCQPPPDPTSEPPIDERPDVFDVWSDGSIWPTGSKPELGALEVVVPFGRWIFVNETLIQIKKLYIDGVMDVDNTESANLVLEVDFMIIRGGRFIAGFDGGDIFKGNLEIILNGDVYSESEKVNGGPPVGVKAIGVFGGLDLHGFEVKPVITHLAATVEKGDSVITVDADVEASGWNVSDKIMITATTYDAHQTEIRTISAISEGTITLDTPLEFGHLGEVITDDSGDVHYLAAEVALLTRNIVIRSGGDIEAARKAGLGGRVLVSSANFIDSNGIDKARFGWARISYTQFINMGQYGYTEAFDPRYAIAYVGTGEHSNIRPCFLKGNSFEDGFSPAIGIFGADGHDVISNVMYKVVGGGMAAGSERSGFSLAGELCVDVDPELLGWKGNKVHSSMFGVMIWKEDTLPEECIRISGFTAWKNYDFGIFIETPVIRIEFEDNDLIENGLGLWTHTFGHGSLSHFRKEKSISFKRGYVAGATPFFDCEKDVKPSTVSFELSSLARSWRSPSGGNMGLSMPNADGGSNGLPTHPFRGRMSYPTLDAKMDIDGTRFAHFGSRSCDGKEVMDFIISTNIAADDVNHPVNVQNVVVEDTVDFNNIAFFHSPNVGKVNPSDCVDMECDGHKKSLIHDLDGTLLGQSGGTVLDDAEVNWDEDARYGIGDYRIPKVMLTFPNSTTFDPPKKHGIYRDNTCTYIDSWRAYHCTGPKYRMLVIESMDQDTEVRRLSPIGLKARTEDGGYMDLLNGPQDHGWCAGYTCQKRISTFWAVVADGVTFDLYMTGTNPQHTRFFMLQAEEEERVRLAVYYFSPQRLDVFKDDIYIYPTNAEITGDGNYNLKPSTQTPSEYLPDIDAAAGQNYFDREWQLQYLILKGTAVVDVIIKEVVLVSLTLPPMTVDDFFGEKVVENLAAFLGIPPEKIRIVDVISEATNRRKRDVSGTTIQFEIADAPVSGTNITNVNDGELDRSKLLNLTRKVVDSVQLGTLGESLNLTILGIDVQEPLPIPENSTDSSWALLTNGSDVLAAIQIPSEMKYTTELVADREQQPFPTQPEFSMYDANMELVEVLGSRGDPWKIRAVLDTNAATYPTATLIGETTCGFVDGVCTFETLGISHQGSGYVIKFEVFDPSEAPFAATSASISVKEAALSSGFTSVPDKDMPVMVNDTFTAVVDIRDLSSQMVVEDIGWNNDVWMATISIYSPEISPDTQLLGTLEKSFDVTSGLATFDDLQITTRGRYSLKADVKSATKTLTSGRSAVFEVKENVAMQDEEVSYKFSLRFNADYSMYAEDQEDIVEASVYNFLLSIDDSARYHDFPSVKEVSS</sequence>
<dbReference type="SMART" id="SM01225">
    <property type="entry name" value="G8"/>
    <property type="match status" value="1"/>
</dbReference>
<dbReference type="PANTHER" id="PTHR46769:SF2">
    <property type="entry name" value="FIBROCYSTIN-L ISOFORM 2 PRECURSOR-RELATED"/>
    <property type="match status" value="1"/>
</dbReference>